<proteinExistence type="inferred from homology"/>
<feature type="transmembrane region" description="Helical" evidence="10">
    <location>
        <begin position="146"/>
        <end position="165"/>
    </location>
</feature>
<evidence type="ECO:0000256" key="1">
    <source>
        <dbReference type="ARBA" id="ARBA00004141"/>
    </source>
</evidence>
<evidence type="ECO:0000256" key="10">
    <source>
        <dbReference type="SAM" id="Phobius"/>
    </source>
</evidence>
<dbReference type="PANTHER" id="PTHR31086">
    <property type="entry name" value="ALUMINUM-ACTIVATED MALATE TRANSPORTER 10"/>
    <property type="match status" value="1"/>
</dbReference>
<dbReference type="AlphaFoldDB" id="A0A835BD27"/>
<evidence type="ECO:0000256" key="3">
    <source>
        <dbReference type="ARBA" id="ARBA00022448"/>
    </source>
</evidence>
<dbReference type="Proteomes" id="UP000636709">
    <property type="component" value="Unassembled WGS sequence"/>
</dbReference>
<feature type="transmembrane region" description="Helical" evidence="10">
    <location>
        <begin position="208"/>
        <end position="229"/>
    </location>
</feature>
<evidence type="ECO:0000256" key="7">
    <source>
        <dbReference type="ARBA" id="ARBA00023136"/>
    </source>
</evidence>
<feature type="transmembrane region" description="Helical" evidence="10">
    <location>
        <begin position="120"/>
        <end position="140"/>
    </location>
</feature>
<feature type="region of interest" description="Disordered" evidence="9">
    <location>
        <begin position="447"/>
        <end position="573"/>
    </location>
</feature>
<evidence type="ECO:0000256" key="5">
    <source>
        <dbReference type="ARBA" id="ARBA00022989"/>
    </source>
</evidence>
<evidence type="ECO:0000256" key="9">
    <source>
        <dbReference type="SAM" id="MobiDB-lite"/>
    </source>
</evidence>
<reference evidence="11" key="1">
    <citation type="submission" date="2020-07" db="EMBL/GenBank/DDBJ databases">
        <title>Genome sequence and genetic diversity analysis of an under-domesticated orphan crop, white fonio (Digitaria exilis).</title>
        <authorList>
            <person name="Bennetzen J.L."/>
            <person name="Chen S."/>
            <person name="Ma X."/>
            <person name="Wang X."/>
            <person name="Yssel A.E.J."/>
            <person name="Chaluvadi S.R."/>
            <person name="Johnson M."/>
            <person name="Gangashetty P."/>
            <person name="Hamidou F."/>
            <person name="Sanogo M.D."/>
            <person name="Zwaenepoel A."/>
            <person name="Wallace J."/>
            <person name="Van De Peer Y."/>
            <person name="Van Deynze A."/>
        </authorList>
    </citation>
    <scope>NUCLEOTIDE SEQUENCE</scope>
    <source>
        <tissue evidence="11">Leaves</tissue>
    </source>
</reference>
<keyword evidence="4 10" id="KW-0812">Transmembrane</keyword>
<evidence type="ECO:0000256" key="4">
    <source>
        <dbReference type="ARBA" id="ARBA00022692"/>
    </source>
</evidence>
<comment type="similarity">
    <text evidence="2">Belongs to the aromatic acid exporter (TC 2.A.85) family.</text>
</comment>
<evidence type="ECO:0000256" key="8">
    <source>
        <dbReference type="ARBA" id="ARBA00023303"/>
    </source>
</evidence>
<evidence type="ECO:0008006" key="13">
    <source>
        <dbReference type="Google" id="ProtNLM"/>
    </source>
</evidence>
<keyword evidence="5 10" id="KW-1133">Transmembrane helix</keyword>
<keyword evidence="7 10" id="KW-0472">Membrane</keyword>
<organism evidence="11 12">
    <name type="scientific">Digitaria exilis</name>
    <dbReference type="NCBI Taxonomy" id="1010633"/>
    <lineage>
        <taxon>Eukaryota</taxon>
        <taxon>Viridiplantae</taxon>
        <taxon>Streptophyta</taxon>
        <taxon>Embryophyta</taxon>
        <taxon>Tracheophyta</taxon>
        <taxon>Spermatophyta</taxon>
        <taxon>Magnoliopsida</taxon>
        <taxon>Liliopsida</taxon>
        <taxon>Poales</taxon>
        <taxon>Poaceae</taxon>
        <taxon>PACMAD clade</taxon>
        <taxon>Panicoideae</taxon>
        <taxon>Panicodae</taxon>
        <taxon>Paniceae</taxon>
        <taxon>Anthephorinae</taxon>
        <taxon>Digitaria</taxon>
    </lineage>
</organism>
<dbReference type="InterPro" id="IPR020966">
    <property type="entry name" value="ALMT"/>
</dbReference>
<dbReference type="GO" id="GO:0016020">
    <property type="term" value="C:membrane"/>
    <property type="evidence" value="ECO:0007669"/>
    <property type="project" value="UniProtKB-SubCell"/>
</dbReference>
<dbReference type="OrthoDB" id="68611at2759"/>
<keyword evidence="6" id="KW-0406">Ion transport</keyword>
<dbReference type="GO" id="GO:0034220">
    <property type="term" value="P:monoatomic ion transmembrane transport"/>
    <property type="evidence" value="ECO:0007669"/>
    <property type="project" value="UniProtKB-KW"/>
</dbReference>
<protein>
    <recommendedName>
        <fullName evidence="13">Aluminum-activated malate transporter</fullName>
    </recommendedName>
</protein>
<evidence type="ECO:0000256" key="2">
    <source>
        <dbReference type="ARBA" id="ARBA00007079"/>
    </source>
</evidence>
<feature type="compositionally biased region" description="Acidic residues" evidence="9">
    <location>
        <begin position="562"/>
        <end position="573"/>
    </location>
</feature>
<sequence length="573" mass="62262">MDAAAAREALEWRTTVPEGASSVLVERHEGGLAARGREWLLACVAAAWGGVGGFAREVWRIGEDDPRKVVHGLKVGLSLALISVFCYPRPLYDFLGGAAMWSIMTVVFEDTVGGSVYKSFNKAVATASGVILALGVHWVACKSGVLEPYILTGSLFLLGAAANFSRSLPAVNARFDYGVTNLVLTYSLLAMSGYHVDHLASLVQERVSTMAIGILMCLAVSVLISLVWAGQELHLLTTRNMDKLATSLEACVDDYFVAEEWCTTKKSSDSDGYKCVLNSKASEDKQASMARWEPPHGRFGFLHPYGHYCHVGAAMRACAYCVEALAAATCTRQAPEERRLLRGACTRVGARCARVLREASRSVSDMAAFGRELDMAVADMNTAAHELQGELRSMLPSVNLRAAEASRTMDTMPAVFTVASLMVEIAARVEAVVDAIEMMAILTNFKQVDDDNDGDGCQQKVHPLNEPDDNDGCQQKARPLNEPGDDDGCQQKAHPLNEPGDDDGCQQKTHPLNEPDDDDGCQQKLHPLNQPDDDDGCHKKLHPLKEPNNNDGCQQKAHPLNEPDDDEEASPRF</sequence>
<feature type="transmembrane region" description="Helical" evidence="10">
    <location>
        <begin position="91"/>
        <end position="108"/>
    </location>
</feature>
<feature type="transmembrane region" description="Helical" evidence="10">
    <location>
        <begin position="177"/>
        <end position="196"/>
    </location>
</feature>
<gene>
    <name evidence="11" type="ORF">HU200_038146</name>
</gene>
<keyword evidence="8" id="KW-0407">Ion channel</keyword>
<dbReference type="GO" id="GO:0015743">
    <property type="term" value="P:malate transport"/>
    <property type="evidence" value="ECO:0007669"/>
    <property type="project" value="InterPro"/>
</dbReference>
<evidence type="ECO:0000313" key="11">
    <source>
        <dbReference type="EMBL" id="KAF8694617.1"/>
    </source>
</evidence>
<accession>A0A835BD27</accession>
<evidence type="ECO:0000313" key="12">
    <source>
        <dbReference type="Proteomes" id="UP000636709"/>
    </source>
</evidence>
<comment type="subcellular location">
    <subcellularLocation>
        <location evidence="1">Membrane</location>
        <topology evidence="1">Multi-pass membrane protein</topology>
    </subcellularLocation>
</comment>
<evidence type="ECO:0000256" key="6">
    <source>
        <dbReference type="ARBA" id="ARBA00023065"/>
    </source>
</evidence>
<dbReference type="Pfam" id="PF11744">
    <property type="entry name" value="ALMT"/>
    <property type="match status" value="1"/>
</dbReference>
<name>A0A835BD27_9POAL</name>
<keyword evidence="3" id="KW-0813">Transport</keyword>
<keyword evidence="12" id="KW-1185">Reference proteome</keyword>
<comment type="caution">
    <text evidence="11">The sequence shown here is derived from an EMBL/GenBank/DDBJ whole genome shotgun (WGS) entry which is preliminary data.</text>
</comment>
<dbReference type="EMBL" id="JACEFO010001902">
    <property type="protein sequence ID" value="KAF8694617.1"/>
    <property type="molecule type" value="Genomic_DNA"/>
</dbReference>